<evidence type="ECO:0000256" key="6">
    <source>
        <dbReference type="ARBA" id="ARBA00022692"/>
    </source>
</evidence>
<evidence type="ECO:0000313" key="14">
    <source>
        <dbReference type="EMBL" id="GAA3068681.1"/>
    </source>
</evidence>
<gene>
    <name evidence="14" type="ORF">GCM10010529_21560</name>
</gene>
<evidence type="ECO:0000259" key="13">
    <source>
        <dbReference type="PROSITE" id="PS50885"/>
    </source>
</evidence>
<dbReference type="InterPro" id="IPR003660">
    <property type="entry name" value="HAMP_dom"/>
</dbReference>
<dbReference type="Gene3D" id="3.30.565.10">
    <property type="entry name" value="Histidine kinase-like ATPase, C-terminal domain"/>
    <property type="match status" value="1"/>
</dbReference>
<evidence type="ECO:0000259" key="12">
    <source>
        <dbReference type="PROSITE" id="PS50109"/>
    </source>
</evidence>
<evidence type="ECO:0000256" key="8">
    <source>
        <dbReference type="ARBA" id="ARBA00022989"/>
    </source>
</evidence>
<evidence type="ECO:0000313" key="15">
    <source>
        <dbReference type="Proteomes" id="UP001500236"/>
    </source>
</evidence>
<dbReference type="InterPro" id="IPR036097">
    <property type="entry name" value="HisK_dim/P_sf"/>
</dbReference>
<dbReference type="InterPro" id="IPR004358">
    <property type="entry name" value="Sig_transdc_His_kin-like_C"/>
</dbReference>
<dbReference type="SMART" id="SM00387">
    <property type="entry name" value="HATPase_c"/>
    <property type="match status" value="1"/>
</dbReference>
<dbReference type="PROSITE" id="PS50109">
    <property type="entry name" value="HIS_KIN"/>
    <property type="match status" value="1"/>
</dbReference>
<dbReference type="RefSeq" id="WP_344681233.1">
    <property type="nucleotide sequence ID" value="NZ_BAAAVT010000013.1"/>
</dbReference>
<feature type="domain" description="HAMP" evidence="13">
    <location>
        <begin position="199"/>
        <end position="251"/>
    </location>
</feature>
<dbReference type="Gene3D" id="1.10.287.130">
    <property type="match status" value="1"/>
</dbReference>
<keyword evidence="5" id="KW-0808">Transferase</keyword>
<dbReference type="CDD" id="cd00082">
    <property type="entry name" value="HisKA"/>
    <property type="match status" value="1"/>
</dbReference>
<sequence>MRQLTVRTRALLVMVFLTVLTLVLAGTAAYLLQRVETYRTMDDSLARTVTEFIQLGEDGNDPETGEPWRTADRLIYVGMQRTLLAENESMVAMREGNVRQTPNAQQPVRLENDPQFLDWVLAQDPITERRIQTVTTDVSTYRAVAVPVQMAEDDSHTLFVLAVDVEAGMTALNRTFLTYAGVGLGAVAITGVVGWLMVGRLLEPIRRLRQTARSITETDISRRIDVHSRDDLGELTVTVNEMLDRLETAVTSQRQLLDDVGHELRTPLTIVRGHLELVDAHDPDDVVATRDLSLDELDRMSRLVEDLVTLAKSAQVDFLAPAATDVDLLTDQVFDKAALLGDRRWRQDGTARAVVPLDAQRITQAWLQLAHNAVKFSEPGSEIAVGSALRGGALRLWVQDSGAGISPEDQEAIFSRFARGTNSSRTEGSGLGLTIVDSIAQGHGGWVDVMSSPGHGSTFTIVLPIQSLEMLETARPTSVTSLTSLTNPGGTR</sequence>
<evidence type="ECO:0000256" key="3">
    <source>
        <dbReference type="ARBA" id="ARBA00012438"/>
    </source>
</evidence>
<dbReference type="SMART" id="SM00388">
    <property type="entry name" value="HisKA"/>
    <property type="match status" value="1"/>
</dbReference>
<protein>
    <recommendedName>
        <fullName evidence="3">histidine kinase</fullName>
        <ecNumber evidence="3">2.7.13.3</ecNumber>
    </recommendedName>
</protein>
<dbReference type="SUPFAM" id="SSF55874">
    <property type="entry name" value="ATPase domain of HSP90 chaperone/DNA topoisomerase II/histidine kinase"/>
    <property type="match status" value="1"/>
</dbReference>
<evidence type="ECO:0000256" key="10">
    <source>
        <dbReference type="ARBA" id="ARBA00023136"/>
    </source>
</evidence>
<feature type="transmembrane region" description="Helical" evidence="11">
    <location>
        <begin position="176"/>
        <end position="198"/>
    </location>
</feature>
<evidence type="ECO:0000256" key="1">
    <source>
        <dbReference type="ARBA" id="ARBA00000085"/>
    </source>
</evidence>
<dbReference type="SUPFAM" id="SSF158472">
    <property type="entry name" value="HAMP domain-like"/>
    <property type="match status" value="1"/>
</dbReference>
<keyword evidence="8 11" id="KW-1133">Transmembrane helix</keyword>
<dbReference type="PANTHER" id="PTHR45436">
    <property type="entry name" value="SENSOR HISTIDINE KINASE YKOH"/>
    <property type="match status" value="1"/>
</dbReference>
<dbReference type="SUPFAM" id="SSF47384">
    <property type="entry name" value="Homodimeric domain of signal transducing histidine kinase"/>
    <property type="match status" value="1"/>
</dbReference>
<dbReference type="CDD" id="cd00075">
    <property type="entry name" value="HATPase"/>
    <property type="match status" value="1"/>
</dbReference>
<keyword evidence="10 11" id="KW-0472">Membrane</keyword>
<evidence type="ECO:0000256" key="5">
    <source>
        <dbReference type="ARBA" id="ARBA00022679"/>
    </source>
</evidence>
<keyword evidence="4" id="KW-0597">Phosphoprotein</keyword>
<dbReference type="InterPro" id="IPR036890">
    <property type="entry name" value="HATPase_C_sf"/>
</dbReference>
<evidence type="ECO:0000256" key="4">
    <source>
        <dbReference type="ARBA" id="ARBA00022553"/>
    </source>
</evidence>
<dbReference type="CDD" id="cd06225">
    <property type="entry name" value="HAMP"/>
    <property type="match status" value="1"/>
</dbReference>
<accession>A0ABP6M1Z4</accession>
<dbReference type="Pfam" id="PF00512">
    <property type="entry name" value="HisKA"/>
    <property type="match status" value="1"/>
</dbReference>
<dbReference type="InterPro" id="IPR003594">
    <property type="entry name" value="HATPase_dom"/>
</dbReference>
<keyword evidence="7 14" id="KW-0418">Kinase</keyword>
<keyword evidence="9" id="KW-0902">Two-component regulatory system</keyword>
<dbReference type="InterPro" id="IPR003661">
    <property type="entry name" value="HisK_dim/P_dom"/>
</dbReference>
<evidence type="ECO:0000256" key="11">
    <source>
        <dbReference type="SAM" id="Phobius"/>
    </source>
</evidence>
<dbReference type="EC" id="2.7.13.3" evidence="3"/>
<evidence type="ECO:0000256" key="7">
    <source>
        <dbReference type="ARBA" id="ARBA00022777"/>
    </source>
</evidence>
<dbReference type="PROSITE" id="PS50885">
    <property type="entry name" value="HAMP"/>
    <property type="match status" value="1"/>
</dbReference>
<keyword evidence="15" id="KW-1185">Reference proteome</keyword>
<evidence type="ECO:0000256" key="2">
    <source>
        <dbReference type="ARBA" id="ARBA00004236"/>
    </source>
</evidence>
<name>A0ABP6M1Z4_9MICC</name>
<dbReference type="PRINTS" id="PR00344">
    <property type="entry name" value="BCTRLSENSOR"/>
</dbReference>
<dbReference type="Gene3D" id="6.10.340.10">
    <property type="match status" value="1"/>
</dbReference>
<dbReference type="Pfam" id="PF02518">
    <property type="entry name" value="HATPase_c"/>
    <property type="match status" value="1"/>
</dbReference>
<keyword evidence="6 11" id="KW-0812">Transmembrane</keyword>
<dbReference type="InterPro" id="IPR005467">
    <property type="entry name" value="His_kinase_dom"/>
</dbReference>
<dbReference type="Proteomes" id="UP001500236">
    <property type="component" value="Unassembled WGS sequence"/>
</dbReference>
<proteinExistence type="predicted"/>
<comment type="caution">
    <text evidence="14">The sequence shown here is derived from an EMBL/GenBank/DDBJ whole genome shotgun (WGS) entry which is preliminary data.</text>
</comment>
<comment type="catalytic activity">
    <reaction evidence="1">
        <text>ATP + protein L-histidine = ADP + protein N-phospho-L-histidine.</text>
        <dbReference type="EC" id="2.7.13.3"/>
    </reaction>
</comment>
<dbReference type="GO" id="GO:0016301">
    <property type="term" value="F:kinase activity"/>
    <property type="evidence" value="ECO:0007669"/>
    <property type="project" value="UniProtKB-KW"/>
</dbReference>
<dbReference type="PANTHER" id="PTHR45436:SF5">
    <property type="entry name" value="SENSOR HISTIDINE KINASE TRCS"/>
    <property type="match status" value="1"/>
</dbReference>
<dbReference type="SMART" id="SM00304">
    <property type="entry name" value="HAMP"/>
    <property type="match status" value="1"/>
</dbReference>
<organism evidence="14 15">
    <name type="scientific">Nesterenkonia aethiopica</name>
    <dbReference type="NCBI Taxonomy" id="269144"/>
    <lineage>
        <taxon>Bacteria</taxon>
        <taxon>Bacillati</taxon>
        <taxon>Actinomycetota</taxon>
        <taxon>Actinomycetes</taxon>
        <taxon>Micrococcales</taxon>
        <taxon>Micrococcaceae</taxon>
        <taxon>Nesterenkonia</taxon>
    </lineage>
</organism>
<dbReference type="Pfam" id="PF00672">
    <property type="entry name" value="HAMP"/>
    <property type="match status" value="1"/>
</dbReference>
<dbReference type="InterPro" id="IPR050428">
    <property type="entry name" value="TCS_sensor_his_kinase"/>
</dbReference>
<feature type="domain" description="Histidine kinase" evidence="12">
    <location>
        <begin position="259"/>
        <end position="467"/>
    </location>
</feature>
<reference evidence="15" key="1">
    <citation type="journal article" date="2019" name="Int. J. Syst. Evol. Microbiol.">
        <title>The Global Catalogue of Microorganisms (GCM) 10K type strain sequencing project: providing services to taxonomists for standard genome sequencing and annotation.</title>
        <authorList>
            <consortium name="The Broad Institute Genomics Platform"/>
            <consortium name="The Broad Institute Genome Sequencing Center for Infectious Disease"/>
            <person name="Wu L."/>
            <person name="Ma J."/>
        </authorList>
    </citation>
    <scope>NUCLEOTIDE SEQUENCE [LARGE SCALE GENOMIC DNA]</scope>
    <source>
        <strain evidence="15">JCM 14309</strain>
    </source>
</reference>
<comment type="subcellular location">
    <subcellularLocation>
        <location evidence="2">Cell membrane</location>
    </subcellularLocation>
</comment>
<dbReference type="EMBL" id="BAAAVT010000013">
    <property type="protein sequence ID" value="GAA3068681.1"/>
    <property type="molecule type" value="Genomic_DNA"/>
</dbReference>
<evidence type="ECO:0000256" key="9">
    <source>
        <dbReference type="ARBA" id="ARBA00023012"/>
    </source>
</evidence>